<protein>
    <submittedName>
        <fullName evidence="1">Uncharacterized protein</fullName>
    </submittedName>
</protein>
<reference evidence="1 2" key="1">
    <citation type="journal article" date="2023" name="BMC Biotechnol.">
        <title>Vitis rotundifolia cv Carlos genome sequencing.</title>
        <authorList>
            <person name="Huff M."/>
            <person name="Hulse-Kemp A."/>
            <person name="Scheffler B."/>
            <person name="Youngblood R."/>
            <person name="Simpson S."/>
            <person name="Babiker E."/>
            <person name="Staton M."/>
        </authorList>
    </citation>
    <scope>NUCLEOTIDE SEQUENCE [LARGE SCALE GENOMIC DNA]</scope>
    <source>
        <tissue evidence="1">Leaf</tissue>
    </source>
</reference>
<gene>
    <name evidence="1" type="ORF">PVL29_022961</name>
</gene>
<keyword evidence="2" id="KW-1185">Reference proteome</keyword>
<dbReference type="Proteomes" id="UP001168098">
    <property type="component" value="Unassembled WGS sequence"/>
</dbReference>
<comment type="caution">
    <text evidence="1">The sequence shown here is derived from an EMBL/GenBank/DDBJ whole genome shotgun (WGS) entry which is preliminary data.</text>
</comment>
<proteinExistence type="predicted"/>
<organism evidence="1 2">
    <name type="scientific">Vitis rotundifolia</name>
    <name type="common">Muscadine grape</name>
    <dbReference type="NCBI Taxonomy" id="103349"/>
    <lineage>
        <taxon>Eukaryota</taxon>
        <taxon>Viridiplantae</taxon>
        <taxon>Streptophyta</taxon>
        <taxon>Embryophyta</taxon>
        <taxon>Tracheophyta</taxon>
        <taxon>Spermatophyta</taxon>
        <taxon>Magnoliopsida</taxon>
        <taxon>eudicotyledons</taxon>
        <taxon>Gunneridae</taxon>
        <taxon>Pentapetalae</taxon>
        <taxon>rosids</taxon>
        <taxon>Vitales</taxon>
        <taxon>Vitaceae</taxon>
        <taxon>Viteae</taxon>
        <taxon>Vitis</taxon>
    </lineage>
</organism>
<evidence type="ECO:0000313" key="1">
    <source>
        <dbReference type="EMBL" id="KAJ9678226.1"/>
    </source>
</evidence>
<dbReference type="AlphaFoldDB" id="A0AA38YWY4"/>
<name>A0AA38YWY4_VITRO</name>
<accession>A0AA38YWY4</accession>
<sequence length="82" mass="9031">MKFSHFKDSGQAPKAVKFSLLENDGMSEDEFDIEWSDERPAGDGCLGPVWQGPHSCMATFGMQSIATCHPLVSSSFDIETLF</sequence>
<dbReference type="EMBL" id="JARBHA010000017">
    <property type="protein sequence ID" value="KAJ9678226.1"/>
    <property type="molecule type" value="Genomic_DNA"/>
</dbReference>
<evidence type="ECO:0000313" key="2">
    <source>
        <dbReference type="Proteomes" id="UP001168098"/>
    </source>
</evidence>